<dbReference type="SUPFAM" id="SSF51126">
    <property type="entry name" value="Pectin lyase-like"/>
    <property type="match status" value="2"/>
</dbReference>
<keyword evidence="2" id="KW-0472">Membrane</keyword>
<dbReference type="InterPro" id="IPR051372">
    <property type="entry name" value="CWC21"/>
</dbReference>
<feature type="compositionally biased region" description="Acidic residues" evidence="1">
    <location>
        <begin position="1670"/>
        <end position="1689"/>
    </location>
</feature>
<dbReference type="SMART" id="SM00710">
    <property type="entry name" value="PbH1"/>
    <property type="match status" value="9"/>
</dbReference>
<dbReference type="InterPro" id="IPR006626">
    <property type="entry name" value="PbH1"/>
</dbReference>
<dbReference type="PANTHER" id="PTHR36562">
    <property type="entry name" value="SERINE/ARGININE REPETITIVE MATRIX 2"/>
    <property type="match status" value="1"/>
</dbReference>
<feature type="compositionally biased region" description="Basic residues" evidence="1">
    <location>
        <begin position="1694"/>
        <end position="1705"/>
    </location>
</feature>
<feature type="compositionally biased region" description="Basic and acidic residues" evidence="1">
    <location>
        <begin position="1707"/>
        <end position="1749"/>
    </location>
</feature>
<name>A0A5J4X607_9EUKA</name>
<dbReference type="InterPro" id="IPR011050">
    <property type="entry name" value="Pectin_lyase_fold/virulence"/>
</dbReference>
<evidence type="ECO:0000256" key="1">
    <source>
        <dbReference type="SAM" id="MobiDB-lite"/>
    </source>
</evidence>
<keyword evidence="2" id="KW-0812">Transmembrane</keyword>
<feature type="non-terminal residue" evidence="3">
    <location>
        <position position="1"/>
    </location>
</feature>
<gene>
    <name evidence="3" type="ORF">EZS28_002498</name>
</gene>
<protein>
    <submittedName>
        <fullName evidence="3">Uncharacterized protein</fullName>
    </submittedName>
</protein>
<keyword evidence="2" id="KW-1133">Transmembrane helix</keyword>
<feature type="compositionally biased region" description="Basic and acidic residues" evidence="1">
    <location>
        <begin position="1775"/>
        <end position="1788"/>
    </location>
</feature>
<feature type="transmembrane region" description="Helical" evidence="2">
    <location>
        <begin position="1621"/>
        <end position="1648"/>
    </location>
</feature>
<dbReference type="Proteomes" id="UP000324800">
    <property type="component" value="Unassembled WGS sequence"/>
</dbReference>
<accession>A0A5J4X607</accession>
<evidence type="ECO:0000313" key="4">
    <source>
        <dbReference type="Proteomes" id="UP000324800"/>
    </source>
</evidence>
<dbReference type="GO" id="GO:0005634">
    <property type="term" value="C:nucleus"/>
    <property type="evidence" value="ECO:0007669"/>
    <property type="project" value="TreeGrafter"/>
</dbReference>
<dbReference type="EMBL" id="SNRW01000304">
    <property type="protein sequence ID" value="KAA6401969.1"/>
    <property type="molecule type" value="Genomic_DNA"/>
</dbReference>
<feature type="region of interest" description="Disordered" evidence="1">
    <location>
        <begin position="1654"/>
        <end position="1788"/>
    </location>
</feature>
<organism evidence="3 4">
    <name type="scientific">Streblomastix strix</name>
    <dbReference type="NCBI Taxonomy" id="222440"/>
    <lineage>
        <taxon>Eukaryota</taxon>
        <taxon>Metamonada</taxon>
        <taxon>Preaxostyla</taxon>
        <taxon>Oxymonadida</taxon>
        <taxon>Streblomastigidae</taxon>
        <taxon>Streblomastix</taxon>
    </lineage>
</organism>
<comment type="caution">
    <text evidence="3">The sequence shown here is derived from an EMBL/GenBank/DDBJ whole genome shotgun (WGS) entry which is preliminary data.</text>
</comment>
<dbReference type="PANTHER" id="PTHR36562:SF5">
    <property type="entry name" value="SERINE_ARGININE REPETITIVE MATRIX 2"/>
    <property type="match status" value="1"/>
</dbReference>
<evidence type="ECO:0000256" key="2">
    <source>
        <dbReference type="SAM" id="Phobius"/>
    </source>
</evidence>
<sequence length="1788" mass="197858">YASLKSDILVPYLESQSTIAYVSNSQTGDDIYPEFNVAFGTLSNHGGQVFVLDDAFNCIGTTIFAINQEITISPSLPNTKLYNLMVSSNPLYVTSFGLLIISDFNAIQGDDTELGASSGRSEFFYIGGWAEVRLTKINFSTNYRPGVTGRTFISISTGSLLLDECSFSGGQFVQYDSQVTLSNPQRIVIKKSNFTDALGYGPYSAALGFTSVSDISQISITDSIFSNNKQSTPGGSTFYAGAIHVSFQGANHQRFDFSRNTFTNNRGQIAGAIYIQYPYAPAVTLDKFIFDGCTFSNNTLTNSQQSDIYFSHPLNAYFSATGYYYHPLEVTSDPSAADETLELTLQRNIPNSEFYKFKTVSSALIFAGRFRDYPKSPITIIDSITSLTSEAITGNDIIIQGKRKLTDTTTQSTISSDVDTDSIFVFSGTNDVLRWLTFVRVAQSSATVLIDVIGGSLTVDSCTFNDRSAVTSTQPEFTFIKASGTSTTVLNSIFNGNQYDNGAAINKTSGILNVEKSIFTGAIAQTGPFIRLRGSGANTISSNIFRNVTYYGSLVPGTINFAAVIIDTDNSVSSISLNTFTGLVNGPGITIDSTLFTVTLNSNVFRDNGQSILQAGGVRITKADARGSFTALYNTFYNNTATRAGVIFADVSSGTPTYVIQYNLFINNTANAAVGSKANDILILSNCTYRISDNVQIDGDSSDALIQIRDDVIEIANAYSIVLPYQYQRDIHVRAGGENLPYDPDHPDVSIGSFGNPLKTIDYAVNQRDKAGNLDLVLYRQNYPLQYPLWIYDDDITIKDEVFCSSPYYTTDKSVISASYGSSHAFSIRGGSFVLNAINIDITSSVSPYVLIFITGQGSFEAKDASITVAATNSKLIDSNQFIKSFKLKNVNPVTFTGQSLSSSLISTVLNDVSTFDISDSTIDARNNQRYASLRIDDTPVNIIFKTVKFISLGTNTDSKIAQIYGIEINPIKIFDHSTIPDTTSYHPLLQITNERFSGEYDDLLFKTKWSNLGQFNQLPTELSASLTINSKIAYIGARHVFQTIETSQLNVVVGGHLTLRGITFTQRATGVSVIQVNSINSVVSLEDVGFFVASRRIVESGVGKLTSSQLRKDASKLKKSDDKINIDYYLRSLEKTSASEILINPFVTVVSGYSLSLQGIKFGDWISSGNKPLIDVSGPLQYATIENVQVKKIGRKYGGPHILNLNLHSSGEAKINNVTIDGRGWVPSIDAKVDIRDKNEYLNDEEEEKGKCGKDIYRPVQNIDELTDTLDVAVPDKFNWKFAAIKVKGGKLRISDSTFVGLGVDGALVLDGVDADLTNSTLFEENSVYEAAVAEGRKKLIPTEIKTLSNEDDSDEEYDEDDRRTRELRRYPEYVKNIIAEGGTTLKAWNVSFIGEKLAKKKDSYQKGYDLYVQYESGSKLTGEIGQSNNAFAVPEISYVKSAYLKGTDKDTADGKIEKTVQIEIRTKGKLIPGVEWFIELQNKKDPEDSKRTLHYNLLHKKVWEEATKEEKLQGWYISEDENRLKDEKTTSNSYPVNEFDGKVFVRWVSERVIVLRLAHTEPKPAEKSNADATEPDSDRYVKDWQLRVGVEKRADQEGQEIEPEVEWTNLKKQPLSGGAIAGIIIAVIVVIVVVIIIVILIIYFCIKATNSGDNKSKKQDDQSNYNQEEQEEESEQSSESSESDSDSDSEKKLKKQRKSKSPVKKQTEKEKEPEKEKEMEEVKPDDNKEKGKEAEKTEEKDKDKEKDKEEEEDDDDDDDDDDDEEEEEEDEKENQKSKLLKDGDDK</sequence>
<evidence type="ECO:0000313" key="3">
    <source>
        <dbReference type="EMBL" id="KAA6401969.1"/>
    </source>
</evidence>
<feature type="compositionally biased region" description="Acidic residues" evidence="1">
    <location>
        <begin position="1750"/>
        <end position="1774"/>
    </location>
</feature>
<reference evidence="3 4" key="1">
    <citation type="submission" date="2019-03" db="EMBL/GenBank/DDBJ databases">
        <title>Single cell metagenomics reveals metabolic interactions within the superorganism composed of flagellate Streblomastix strix and complex community of Bacteroidetes bacteria on its surface.</title>
        <authorList>
            <person name="Treitli S.C."/>
            <person name="Kolisko M."/>
            <person name="Husnik F."/>
            <person name="Keeling P."/>
            <person name="Hampl V."/>
        </authorList>
    </citation>
    <scope>NUCLEOTIDE SEQUENCE [LARGE SCALE GENOMIC DNA]</scope>
    <source>
        <strain evidence="3">ST1C</strain>
    </source>
</reference>
<proteinExistence type="predicted"/>